<dbReference type="Gene3D" id="2.60.40.1080">
    <property type="match status" value="1"/>
</dbReference>
<dbReference type="PANTHER" id="PTHR31157">
    <property type="entry name" value="SCP DOMAIN-CONTAINING PROTEIN"/>
    <property type="match status" value="1"/>
</dbReference>
<keyword evidence="1" id="KW-0732">Signal</keyword>
<organism evidence="3 4">
    <name type="scientific">Ruminococcoides intestinihominis</name>
    <dbReference type="NCBI Taxonomy" id="3133161"/>
    <lineage>
        <taxon>Bacteria</taxon>
        <taxon>Bacillati</taxon>
        <taxon>Bacillota</taxon>
        <taxon>Clostridia</taxon>
        <taxon>Eubacteriales</taxon>
        <taxon>Oscillospiraceae</taxon>
        <taxon>Ruminococcoides</taxon>
    </lineage>
</organism>
<dbReference type="InterPro" id="IPR014044">
    <property type="entry name" value="CAP_dom"/>
</dbReference>
<proteinExistence type="predicted"/>
<gene>
    <name evidence="3" type="ORF">ABFO16_01610</name>
</gene>
<feature type="chain" id="PRO_5046986257" evidence="1">
    <location>
        <begin position="26"/>
        <end position="287"/>
    </location>
</feature>
<accession>A0ABV1HS38</accession>
<name>A0ABV1HS38_9FIRM</name>
<dbReference type="PANTHER" id="PTHR31157:SF1">
    <property type="entry name" value="SCP DOMAIN-CONTAINING PROTEIN"/>
    <property type="match status" value="1"/>
</dbReference>
<evidence type="ECO:0000259" key="2">
    <source>
        <dbReference type="Pfam" id="PF00188"/>
    </source>
</evidence>
<evidence type="ECO:0000313" key="4">
    <source>
        <dbReference type="Proteomes" id="UP001478133"/>
    </source>
</evidence>
<keyword evidence="4" id="KW-1185">Reference proteome</keyword>
<dbReference type="Gene3D" id="3.40.33.10">
    <property type="entry name" value="CAP"/>
    <property type="match status" value="1"/>
</dbReference>
<dbReference type="RefSeq" id="WP_211147889.1">
    <property type="nucleotide sequence ID" value="NZ_JBBMEY010000019.1"/>
</dbReference>
<reference evidence="3 4" key="1">
    <citation type="submission" date="2024-03" db="EMBL/GenBank/DDBJ databases">
        <title>Human intestinal bacterial collection.</title>
        <authorList>
            <person name="Pauvert C."/>
            <person name="Hitch T.C.A."/>
            <person name="Clavel T."/>
        </authorList>
    </citation>
    <scope>NUCLEOTIDE SEQUENCE [LARGE SCALE GENOMIC DNA]</scope>
    <source>
        <strain evidence="3 4">CLA-AP-H18</strain>
    </source>
</reference>
<evidence type="ECO:0000256" key="1">
    <source>
        <dbReference type="SAM" id="SignalP"/>
    </source>
</evidence>
<sequence>MKKVMKSISLFLCAMIFATSLPVLFAETESASAATTTMVNEKVRGKVLYSYSYKVLTLINKERKKRKLSQLKMTRGLISVANRRTAEISLYYAHSRPNGAKNPFKMYKWKHYVGENIALNQQTPEQVVKCWMNSPAHRKNILNKKFNSVGIGCFKVNGYIYWEQFFVDNKASRNAAQKSNAYVTYTVAMKTSNVKLRSSVKSVWFDDFYTRRITTYQFNKRVDNYDFLTNLDNSCIQYKSANRNIAKINSKGVVLPVANGKTTITANLKGYPSKKVTWTVIVDVEEM</sequence>
<dbReference type="EMBL" id="JBBMFI010000003">
    <property type="protein sequence ID" value="MEQ2564929.1"/>
    <property type="molecule type" value="Genomic_DNA"/>
</dbReference>
<feature type="signal peptide" evidence="1">
    <location>
        <begin position="1"/>
        <end position="25"/>
    </location>
</feature>
<dbReference type="SUPFAM" id="SSF49373">
    <property type="entry name" value="Invasin/intimin cell-adhesion fragments"/>
    <property type="match status" value="1"/>
</dbReference>
<dbReference type="Pfam" id="PF00188">
    <property type="entry name" value="CAP"/>
    <property type="match status" value="1"/>
</dbReference>
<dbReference type="InterPro" id="IPR035940">
    <property type="entry name" value="CAP_sf"/>
</dbReference>
<evidence type="ECO:0000313" key="3">
    <source>
        <dbReference type="EMBL" id="MEQ2564929.1"/>
    </source>
</evidence>
<dbReference type="InterPro" id="IPR008964">
    <property type="entry name" value="Invasin/intimin_cell_adhesion"/>
</dbReference>
<feature type="domain" description="SCP" evidence="2">
    <location>
        <begin position="56"/>
        <end position="161"/>
    </location>
</feature>
<dbReference type="CDD" id="cd05379">
    <property type="entry name" value="CAP_bacterial"/>
    <property type="match status" value="1"/>
</dbReference>
<comment type="caution">
    <text evidence="3">The sequence shown here is derived from an EMBL/GenBank/DDBJ whole genome shotgun (WGS) entry which is preliminary data.</text>
</comment>
<protein>
    <submittedName>
        <fullName evidence="3">CAP domain-containing protein</fullName>
    </submittedName>
</protein>
<dbReference type="SUPFAM" id="SSF55797">
    <property type="entry name" value="PR-1-like"/>
    <property type="match status" value="1"/>
</dbReference>
<dbReference type="Proteomes" id="UP001478133">
    <property type="component" value="Unassembled WGS sequence"/>
</dbReference>